<sequence length="136" mass="14649">MSTTTERRYFVRPEDVPGYSPANHTGTVNRRLIGPETVGAKTMEVLLGSIEAGQGALPHAHPGMEQACYILSGRARAEIGGQSREIGPGEMCFFPAGEEHIFTVVGTEPVKLLVIYSPPYGEDPAKVVRRAGDMHA</sequence>
<organism evidence="3 6">
    <name type="scientific">Teichococcus wenyumeiae</name>
    <dbReference type="NCBI Taxonomy" id="2478470"/>
    <lineage>
        <taxon>Bacteria</taxon>
        <taxon>Pseudomonadati</taxon>
        <taxon>Pseudomonadota</taxon>
        <taxon>Alphaproteobacteria</taxon>
        <taxon>Acetobacterales</taxon>
        <taxon>Roseomonadaceae</taxon>
        <taxon>Roseomonas</taxon>
    </lineage>
</organism>
<dbReference type="AlphaFoldDB" id="A0A3A9K3U5"/>
<dbReference type="Pfam" id="PF07883">
    <property type="entry name" value="Cupin_2"/>
    <property type="match status" value="1"/>
</dbReference>
<evidence type="ECO:0000313" key="3">
    <source>
        <dbReference type="EMBL" id="RKK06019.1"/>
    </source>
</evidence>
<proteinExistence type="predicted"/>
<dbReference type="RefSeq" id="WP_120636498.1">
    <property type="nucleotide sequence ID" value="NZ_RAQU01000006.1"/>
</dbReference>
<dbReference type="InterPro" id="IPR014710">
    <property type="entry name" value="RmlC-like_jellyroll"/>
</dbReference>
<evidence type="ECO:0000313" key="5">
    <source>
        <dbReference type="Proteomes" id="UP000274097"/>
    </source>
</evidence>
<dbReference type="InParanoid" id="A0A3A9K3U5"/>
<feature type="domain" description="Cupin type-2" evidence="2">
    <location>
        <begin position="49"/>
        <end position="116"/>
    </location>
</feature>
<dbReference type="InterPro" id="IPR013096">
    <property type="entry name" value="Cupin_2"/>
</dbReference>
<feature type="compositionally biased region" description="Basic and acidic residues" evidence="1">
    <location>
        <begin position="1"/>
        <end position="15"/>
    </location>
</feature>
<dbReference type="InterPro" id="IPR052538">
    <property type="entry name" value="Flavonoid_dioxygenase-like"/>
</dbReference>
<accession>A0A3A9K3U5</accession>
<comment type="caution">
    <text evidence="3">The sequence shown here is derived from an EMBL/GenBank/DDBJ whole genome shotgun (WGS) entry which is preliminary data.</text>
</comment>
<reference evidence="3 6" key="1">
    <citation type="submission" date="2018-09" db="EMBL/GenBank/DDBJ databases">
        <title>Roseomonas sp. nov., isolated from feces of Tibetan antelopes in the Qinghai-Tibet plateau, China.</title>
        <authorList>
            <person name="Tian Z."/>
        </authorList>
    </citation>
    <scope>NUCLEOTIDE SEQUENCE [LARGE SCALE GENOMIC DNA]</scope>
    <source>
        <strain evidence="4 5">Z23</strain>
        <strain evidence="3 6">Z24</strain>
    </source>
</reference>
<dbReference type="EMBL" id="RFLX01000018">
    <property type="protein sequence ID" value="RMI19536.1"/>
    <property type="molecule type" value="Genomic_DNA"/>
</dbReference>
<evidence type="ECO:0000313" key="6">
    <source>
        <dbReference type="Proteomes" id="UP000278036"/>
    </source>
</evidence>
<dbReference type="PANTHER" id="PTHR43346">
    <property type="entry name" value="LIGAND BINDING DOMAIN PROTEIN, PUTATIVE (AFU_ORTHOLOGUE AFUA_6G14370)-RELATED"/>
    <property type="match status" value="1"/>
</dbReference>
<dbReference type="Proteomes" id="UP000278036">
    <property type="component" value="Unassembled WGS sequence"/>
</dbReference>
<gene>
    <name evidence="3" type="ORF">D6Z83_01155</name>
    <name evidence="4" type="ORF">EBE87_19685</name>
</gene>
<name>A0A3A9K3U5_9PROT</name>
<dbReference type="InterPro" id="IPR011051">
    <property type="entry name" value="RmlC_Cupin_sf"/>
</dbReference>
<dbReference type="PANTHER" id="PTHR43346:SF1">
    <property type="entry name" value="QUERCETIN 2,3-DIOXYGENASE-RELATED"/>
    <property type="match status" value="1"/>
</dbReference>
<dbReference type="EMBL" id="RAQU01000006">
    <property type="protein sequence ID" value="RKK06019.1"/>
    <property type="molecule type" value="Genomic_DNA"/>
</dbReference>
<evidence type="ECO:0000256" key="1">
    <source>
        <dbReference type="SAM" id="MobiDB-lite"/>
    </source>
</evidence>
<protein>
    <submittedName>
        <fullName evidence="3">Cupin domain-containing protein</fullName>
    </submittedName>
</protein>
<dbReference type="Proteomes" id="UP000274097">
    <property type="component" value="Unassembled WGS sequence"/>
</dbReference>
<dbReference type="Gene3D" id="2.60.120.10">
    <property type="entry name" value="Jelly Rolls"/>
    <property type="match status" value="1"/>
</dbReference>
<feature type="region of interest" description="Disordered" evidence="1">
    <location>
        <begin position="1"/>
        <end position="23"/>
    </location>
</feature>
<keyword evidence="5" id="KW-1185">Reference proteome</keyword>
<evidence type="ECO:0000313" key="4">
    <source>
        <dbReference type="EMBL" id="RMI19536.1"/>
    </source>
</evidence>
<dbReference type="SUPFAM" id="SSF51182">
    <property type="entry name" value="RmlC-like cupins"/>
    <property type="match status" value="1"/>
</dbReference>
<dbReference type="OrthoDB" id="9811153at2"/>
<evidence type="ECO:0000259" key="2">
    <source>
        <dbReference type="Pfam" id="PF07883"/>
    </source>
</evidence>